<evidence type="ECO:0000256" key="16">
    <source>
        <dbReference type="PROSITE-ProRule" id="PRU10141"/>
    </source>
</evidence>
<dbReference type="GO" id="GO:0016020">
    <property type="term" value="C:membrane"/>
    <property type="evidence" value="ECO:0007669"/>
    <property type="project" value="UniProtKB-SubCell"/>
</dbReference>
<evidence type="ECO:0000256" key="15">
    <source>
        <dbReference type="ARBA" id="ARBA00023180"/>
    </source>
</evidence>
<dbReference type="InterPro" id="IPR013210">
    <property type="entry name" value="LRR_N_plant-typ"/>
</dbReference>
<evidence type="ECO:0000256" key="2">
    <source>
        <dbReference type="ARBA" id="ARBA00008684"/>
    </source>
</evidence>
<keyword evidence="15" id="KW-0325">Glycoprotein</keyword>
<dbReference type="SUPFAM" id="SSF48371">
    <property type="entry name" value="ARM repeat"/>
    <property type="match status" value="1"/>
</dbReference>
<feature type="binding site" evidence="16">
    <location>
        <position position="595"/>
    </location>
    <ligand>
        <name>ATP</name>
        <dbReference type="ChEBI" id="CHEBI:30616"/>
    </ligand>
</feature>
<keyword evidence="9 16" id="KW-0547">Nucleotide-binding</keyword>
<keyword evidence="3" id="KW-0723">Serine/threonine-protein kinase</keyword>
<feature type="chain" id="PRO_5043621169" evidence="18">
    <location>
        <begin position="31"/>
        <end position="1153"/>
    </location>
</feature>
<evidence type="ECO:0000256" key="7">
    <source>
        <dbReference type="ARBA" id="ARBA00022729"/>
    </source>
</evidence>
<keyword evidence="6" id="KW-0812">Transmembrane</keyword>
<dbReference type="InterPro" id="IPR017441">
    <property type="entry name" value="Protein_kinase_ATP_BS"/>
</dbReference>
<dbReference type="InterPro" id="IPR058678">
    <property type="entry name" value="ARM_PUB"/>
</dbReference>
<dbReference type="PROSITE" id="PS00107">
    <property type="entry name" value="PROTEIN_KINASE_ATP"/>
    <property type="match status" value="1"/>
</dbReference>
<evidence type="ECO:0000256" key="14">
    <source>
        <dbReference type="ARBA" id="ARBA00023170"/>
    </source>
</evidence>
<organism evidence="20">
    <name type="scientific">Sesamum angustifolium</name>
    <dbReference type="NCBI Taxonomy" id="2727405"/>
    <lineage>
        <taxon>Eukaryota</taxon>
        <taxon>Viridiplantae</taxon>
        <taxon>Streptophyta</taxon>
        <taxon>Embryophyta</taxon>
        <taxon>Tracheophyta</taxon>
        <taxon>Spermatophyta</taxon>
        <taxon>Magnoliopsida</taxon>
        <taxon>eudicotyledons</taxon>
        <taxon>Gunneridae</taxon>
        <taxon>Pentapetalae</taxon>
        <taxon>asterids</taxon>
        <taxon>lamiids</taxon>
        <taxon>Lamiales</taxon>
        <taxon>Pedaliaceae</taxon>
        <taxon>Sesamum</taxon>
    </lineage>
</organism>
<feature type="signal peptide" evidence="18">
    <location>
        <begin position="1"/>
        <end position="30"/>
    </location>
</feature>
<dbReference type="PANTHER" id="PTHR47986:SF29">
    <property type="entry name" value="RECEPTOR PROTEIN KINASE TMK1"/>
    <property type="match status" value="1"/>
</dbReference>
<evidence type="ECO:0000256" key="13">
    <source>
        <dbReference type="ARBA" id="ARBA00023136"/>
    </source>
</evidence>
<dbReference type="Gene3D" id="1.10.510.10">
    <property type="entry name" value="Transferase(Phosphotransferase) domain 1"/>
    <property type="match status" value="1"/>
</dbReference>
<gene>
    <name evidence="20" type="ORF">Sangu_1190400</name>
</gene>
<reference evidence="20" key="2">
    <citation type="journal article" date="2024" name="Plant">
        <title>Genomic evolution and insights into agronomic trait innovations of Sesamum species.</title>
        <authorList>
            <person name="Miao H."/>
            <person name="Wang L."/>
            <person name="Qu L."/>
            <person name="Liu H."/>
            <person name="Sun Y."/>
            <person name="Le M."/>
            <person name="Wang Q."/>
            <person name="Wei S."/>
            <person name="Zheng Y."/>
            <person name="Lin W."/>
            <person name="Duan Y."/>
            <person name="Cao H."/>
            <person name="Xiong S."/>
            <person name="Wang X."/>
            <person name="Wei L."/>
            <person name="Li C."/>
            <person name="Ma Q."/>
            <person name="Ju M."/>
            <person name="Zhao R."/>
            <person name="Li G."/>
            <person name="Mu C."/>
            <person name="Tian Q."/>
            <person name="Mei H."/>
            <person name="Zhang T."/>
            <person name="Gao T."/>
            <person name="Zhang H."/>
        </authorList>
    </citation>
    <scope>NUCLEOTIDE SEQUENCE</scope>
    <source>
        <strain evidence="20">G01</strain>
    </source>
</reference>
<dbReference type="FunFam" id="3.80.10.10:FF:000190">
    <property type="entry name" value="Receptor-like kinase TMK4"/>
    <property type="match status" value="1"/>
</dbReference>
<dbReference type="AlphaFoldDB" id="A0AAW2NJP6"/>
<evidence type="ECO:0000256" key="5">
    <source>
        <dbReference type="ARBA" id="ARBA00022679"/>
    </source>
</evidence>
<keyword evidence="8" id="KW-0677">Repeat</keyword>
<evidence type="ECO:0000256" key="8">
    <source>
        <dbReference type="ARBA" id="ARBA00022737"/>
    </source>
</evidence>
<dbReference type="InterPro" id="IPR003591">
    <property type="entry name" value="Leu-rich_rpt_typical-subtyp"/>
</dbReference>
<dbReference type="GO" id="GO:0004674">
    <property type="term" value="F:protein serine/threonine kinase activity"/>
    <property type="evidence" value="ECO:0007669"/>
    <property type="project" value="UniProtKB-KW"/>
</dbReference>
<evidence type="ECO:0000256" key="10">
    <source>
        <dbReference type="ARBA" id="ARBA00022777"/>
    </source>
</evidence>
<comment type="similarity">
    <text evidence="2">Belongs to the protein kinase superfamily. Ser/Thr protein kinase family.</text>
</comment>
<keyword evidence="11 16" id="KW-0067">ATP-binding</keyword>
<dbReference type="EMBL" id="JACGWK010000007">
    <property type="protein sequence ID" value="KAL0343030.1"/>
    <property type="molecule type" value="Genomic_DNA"/>
</dbReference>
<keyword evidence="7 18" id="KW-0732">Signal</keyword>
<keyword evidence="5" id="KW-0808">Transferase</keyword>
<evidence type="ECO:0000256" key="1">
    <source>
        <dbReference type="ARBA" id="ARBA00004167"/>
    </source>
</evidence>
<dbReference type="InterPro" id="IPR011989">
    <property type="entry name" value="ARM-like"/>
</dbReference>
<dbReference type="FunFam" id="3.80.10.10:FF:000129">
    <property type="entry name" value="Leucine-rich repeat receptor-like kinase"/>
    <property type="match status" value="1"/>
</dbReference>
<reference evidence="20" key="1">
    <citation type="submission" date="2020-06" db="EMBL/GenBank/DDBJ databases">
        <authorList>
            <person name="Li T."/>
            <person name="Hu X."/>
            <person name="Zhang T."/>
            <person name="Song X."/>
            <person name="Zhang H."/>
            <person name="Dai N."/>
            <person name="Sheng W."/>
            <person name="Hou X."/>
            <person name="Wei L."/>
        </authorList>
    </citation>
    <scope>NUCLEOTIDE SEQUENCE</scope>
    <source>
        <strain evidence="20">G01</strain>
        <tissue evidence="20">Leaf</tissue>
    </source>
</reference>
<sequence length="1153" mass="126474">MKSCSGLKFQSLASIFHGLLLLSVFFCANSQTSPDDVSAMFALKKSLNPPDELSWSDPDPCKWGHVFCSENRVTRIQIGHQNLAGTLPKELSSLTQLERLEVQWNNISGPLPSLKGLSSLQVLMLSNNQFTLIPDDFFSGMSSLQSVEIDNNPLSAWQIPESLRNASTLQNFSANSANVTGNIPSFLGPDEFPGLTNLHLALNNLEGELPSAFSRSQIESLWLNGQKLSGGIDVLQNMTFLKEVWLHSNGFSGPLPDFSGLKNLETLNLRDNSFTGPVPMSLVNLDTLKVVNLTNNLLQGPMPKFRESVSVDMTQDTNSFCLPQPGDCDPRIDTLLSIIKLMDYPRKFSENWKGNDPCADWFGITCNNGNITIVNFENMGLTGTISPDFASLKSLQRLVLANNNLTGTIPEELTTLPGLMEFDVSNNHLYGKVPAFRSNMIVKTGGNPDIGKDKVDSNSTGTSSTGTTNPGGLFVLCLILVAAFCLYKSKQKRFRRVQSPNATVIHPRHSGSDNDSVKITVAGSSVSVGAVSETHTVSAGESSDIQMVEAGNMVISIQVLKNVTNNFSEENILGQGGFGTVYKGELHDGTKIAVKRMECGVITGKGTAEFKSEIAVLTKVRHRHLVALLGYCLDGNEKLLVYEYMPQGTLSRHLFNWADEGLQPLEWKTRLTVALDVARGVEYLHGLAHQSFIHRDLKPSNILLGDDMRAKVADFGLVRLAPEGKGSIETRIAGTFGYLAPEYAVTGRVTTKVDVFSFGVILMELITGRKALDESQPEESMHLVTWFRRMHLNKDTFRKAIDPTIDLDEETLANISTVAELAGHCCARSRINGLTWVMLIVAAARVGDAGKCQELVGKIKDLAKESERNRHCIVGNGIGSALADSFESFARFSFDAHVNLLKEILAAFTWTFPLDEEGVSKLKSAVSLRCMVWFLKSENDLSSRQNAICVLKELISADQACVDGLMGIQDIEETLFHTVKVPICPKATKASLVIIYNMIKSSKEKSGETALRFIRMGLIHLILEILVDGDKSVCEKALGVMDSICSLEEGRENAYENALTVPLLVKKILRVSDTATEFSISSLWKLCLGENESALVEAMQLGAFQKLLVVLQIGSGERTKEKVTELLKLMNLCRDKVDCVDASMGFKYIKRSN</sequence>
<keyword evidence="12" id="KW-1133">Transmembrane helix</keyword>
<dbReference type="InterPro" id="IPR052422">
    <property type="entry name" value="Auxin_Ser/Thr_Kinase"/>
</dbReference>
<dbReference type="Pfam" id="PF08263">
    <property type="entry name" value="LRRNT_2"/>
    <property type="match status" value="2"/>
</dbReference>
<dbReference type="InterPro" id="IPR011009">
    <property type="entry name" value="Kinase-like_dom_sf"/>
</dbReference>
<feature type="compositionally biased region" description="Low complexity" evidence="17">
    <location>
        <begin position="457"/>
        <end position="466"/>
    </location>
</feature>
<feature type="domain" description="Protein kinase" evidence="19">
    <location>
        <begin position="567"/>
        <end position="827"/>
    </location>
</feature>
<dbReference type="SMART" id="SM00220">
    <property type="entry name" value="S_TKc"/>
    <property type="match status" value="1"/>
</dbReference>
<keyword evidence="13" id="KW-0472">Membrane</keyword>
<dbReference type="Pfam" id="PF25598">
    <property type="entry name" value="ARM_PUB"/>
    <property type="match status" value="1"/>
</dbReference>
<dbReference type="InterPro" id="IPR016024">
    <property type="entry name" value="ARM-type_fold"/>
</dbReference>
<keyword evidence="4" id="KW-0433">Leucine-rich repeat</keyword>
<dbReference type="GO" id="GO:0006952">
    <property type="term" value="P:defense response"/>
    <property type="evidence" value="ECO:0007669"/>
    <property type="project" value="UniProtKB-ARBA"/>
</dbReference>
<evidence type="ECO:0000256" key="18">
    <source>
        <dbReference type="SAM" id="SignalP"/>
    </source>
</evidence>
<comment type="caution">
    <text evidence="20">The sequence shown here is derived from an EMBL/GenBank/DDBJ whole genome shotgun (WGS) entry which is preliminary data.</text>
</comment>
<dbReference type="SMART" id="SM00369">
    <property type="entry name" value="LRR_TYP"/>
    <property type="match status" value="4"/>
</dbReference>
<dbReference type="InterPro" id="IPR001611">
    <property type="entry name" value="Leu-rich_rpt"/>
</dbReference>
<dbReference type="Pfam" id="PF07714">
    <property type="entry name" value="PK_Tyr_Ser-Thr"/>
    <property type="match status" value="1"/>
</dbReference>
<dbReference type="GO" id="GO:0051707">
    <property type="term" value="P:response to other organism"/>
    <property type="evidence" value="ECO:0007669"/>
    <property type="project" value="UniProtKB-ARBA"/>
</dbReference>
<protein>
    <submittedName>
        <fullName evidence="20">Receptor protein kinase TMK1</fullName>
    </submittedName>
</protein>
<evidence type="ECO:0000256" key="4">
    <source>
        <dbReference type="ARBA" id="ARBA00022614"/>
    </source>
</evidence>
<dbReference type="CDD" id="cd14066">
    <property type="entry name" value="STKc_IRAK"/>
    <property type="match status" value="1"/>
</dbReference>
<feature type="region of interest" description="Disordered" evidence="17">
    <location>
        <begin position="447"/>
        <end position="466"/>
    </location>
</feature>
<dbReference type="Gene3D" id="3.30.200.20">
    <property type="entry name" value="Phosphorylase Kinase, domain 1"/>
    <property type="match status" value="1"/>
</dbReference>
<evidence type="ECO:0000259" key="19">
    <source>
        <dbReference type="PROSITE" id="PS50011"/>
    </source>
</evidence>
<evidence type="ECO:0000256" key="12">
    <source>
        <dbReference type="ARBA" id="ARBA00022989"/>
    </source>
</evidence>
<dbReference type="SUPFAM" id="SSF52058">
    <property type="entry name" value="L domain-like"/>
    <property type="match status" value="1"/>
</dbReference>
<evidence type="ECO:0000256" key="11">
    <source>
        <dbReference type="ARBA" id="ARBA00022840"/>
    </source>
</evidence>
<name>A0AAW2NJP6_9LAMI</name>
<dbReference type="Pfam" id="PF00560">
    <property type="entry name" value="LRR_1"/>
    <property type="match status" value="2"/>
</dbReference>
<accession>A0AAW2NJP6</accession>
<proteinExistence type="inferred from homology"/>
<dbReference type="PROSITE" id="PS00108">
    <property type="entry name" value="PROTEIN_KINASE_ST"/>
    <property type="match status" value="1"/>
</dbReference>
<dbReference type="Gene3D" id="3.80.10.10">
    <property type="entry name" value="Ribonuclease Inhibitor"/>
    <property type="match status" value="2"/>
</dbReference>
<evidence type="ECO:0000256" key="3">
    <source>
        <dbReference type="ARBA" id="ARBA00022527"/>
    </source>
</evidence>
<evidence type="ECO:0000313" key="20">
    <source>
        <dbReference type="EMBL" id="KAL0343030.1"/>
    </source>
</evidence>
<dbReference type="Pfam" id="PF13855">
    <property type="entry name" value="LRR_8"/>
    <property type="match status" value="1"/>
</dbReference>
<dbReference type="InterPro" id="IPR000719">
    <property type="entry name" value="Prot_kinase_dom"/>
</dbReference>
<dbReference type="PROSITE" id="PS50011">
    <property type="entry name" value="PROTEIN_KINASE_DOM"/>
    <property type="match status" value="1"/>
</dbReference>
<dbReference type="Gene3D" id="1.25.10.10">
    <property type="entry name" value="Leucine-rich Repeat Variant"/>
    <property type="match status" value="1"/>
</dbReference>
<comment type="subcellular location">
    <subcellularLocation>
        <location evidence="1">Membrane</location>
        <topology evidence="1">Single-pass membrane protein</topology>
    </subcellularLocation>
</comment>
<evidence type="ECO:0000256" key="6">
    <source>
        <dbReference type="ARBA" id="ARBA00022692"/>
    </source>
</evidence>
<evidence type="ECO:0000256" key="9">
    <source>
        <dbReference type="ARBA" id="ARBA00022741"/>
    </source>
</evidence>
<evidence type="ECO:0000256" key="17">
    <source>
        <dbReference type="SAM" id="MobiDB-lite"/>
    </source>
</evidence>
<dbReference type="InterPro" id="IPR032675">
    <property type="entry name" value="LRR_dom_sf"/>
</dbReference>
<dbReference type="GO" id="GO:0005524">
    <property type="term" value="F:ATP binding"/>
    <property type="evidence" value="ECO:0007669"/>
    <property type="project" value="UniProtKB-UniRule"/>
</dbReference>
<keyword evidence="14 20" id="KW-0675">Receptor</keyword>
<dbReference type="SUPFAM" id="SSF56112">
    <property type="entry name" value="Protein kinase-like (PK-like)"/>
    <property type="match status" value="1"/>
</dbReference>
<keyword evidence="10 20" id="KW-0418">Kinase</keyword>
<dbReference type="InterPro" id="IPR001245">
    <property type="entry name" value="Ser-Thr/Tyr_kinase_cat_dom"/>
</dbReference>
<dbReference type="PANTHER" id="PTHR47986">
    <property type="entry name" value="OSJNBA0070M12.3 PROTEIN"/>
    <property type="match status" value="1"/>
</dbReference>
<dbReference type="FunFam" id="3.30.200.20:FF:000226">
    <property type="entry name" value="receptor protein kinase TMK1"/>
    <property type="match status" value="1"/>
</dbReference>
<dbReference type="InterPro" id="IPR008271">
    <property type="entry name" value="Ser/Thr_kinase_AS"/>
</dbReference>